<dbReference type="InterPro" id="IPR016181">
    <property type="entry name" value="Acyl_CoA_acyltransferase"/>
</dbReference>
<dbReference type="Proteomes" id="UP000281708">
    <property type="component" value="Unassembled WGS sequence"/>
</dbReference>
<dbReference type="GO" id="GO:0016747">
    <property type="term" value="F:acyltransferase activity, transferring groups other than amino-acyl groups"/>
    <property type="evidence" value="ECO:0007669"/>
    <property type="project" value="InterPro"/>
</dbReference>
<evidence type="ECO:0000313" key="3">
    <source>
        <dbReference type="Proteomes" id="UP000281708"/>
    </source>
</evidence>
<keyword evidence="3" id="KW-1185">Reference proteome</keyword>
<dbReference type="OrthoDB" id="164800at2"/>
<sequence length="260" mass="27830">MDQRSAYLAAYDEQLRGAAEIPNAVSTTRLGPLYLARFRSGRGFVGYRDLAGADAATIAGWVGEVVEHFADPPVNDLEWKTRGHDDAPGLHDALLAHGFVPEEQESVMVGEARLLTEAVELPAGVRLRAVTEEGDVRAASAVADRIFGDPVSTHRADSVLRSLAGGSQLWVAEADGEIVSTGRIEPVPGTEFAGLWGGVTVPQWRGRGVYRALTAARARAALDLGKRLLNSDSTQFSRPILERSGLVKVTTTTPYQRGAS</sequence>
<gene>
    <name evidence="2" type="ORF">D9V37_16710</name>
</gene>
<dbReference type="AlphaFoldDB" id="A0A3L8NYX5"/>
<organism evidence="2 3">
    <name type="scientific">Nocardioides mangrovicus</name>
    <dbReference type="NCBI Taxonomy" id="2478913"/>
    <lineage>
        <taxon>Bacteria</taxon>
        <taxon>Bacillati</taxon>
        <taxon>Actinomycetota</taxon>
        <taxon>Actinomycetes</taxon>
        <taxon>Propionibacteriales</taxon>
        <taxon>Nocardioidaceae</taxon>
        <taxon>Nocardioides</taxon>
    </lineage>
</organism>
<dbReference type="Gene3D" id="3.40.630.30">
    <property type="match status" value="1"/>
</dbReference>
<reference evidence="2 3" key="1">
    <citation type="submission" date="2018-10" db="EMBL/GenBank/DDBJ databases">
        <title>Marmoricola sp. 4Q3S-7 whole genome shotgun sequence.</title>
        <authorList>
            <person name="Li F."/>
        </authorList>
    </citation>
    <scope>NUCLEOTIDE SEQUENCE [LARGE SCALE GENOMIC DNA]</scope>
    <source>
        <strain evidence="2 3">4Q3S-7</strain>
    </source>
</reference>
<accession>A0A3L8NYX5</accession>
<protein>
    <submittedName>
        <fullName evidence="2">GNAT family N-acetyltransferase</fullName>
    </submittedName>
</protein>
<proteinExistence type="predicted"/>
<dbReference type="InterPro" id="IPR000182">
    <property type="entry name" value="GNAT_dom"/>
</dbReference>
<keyword evidence="2" id="KW-0808">Transferase</keyword>
<feature type="domain" description="N-acetyltransferase" evidence="1">
    <location>
        <begin position="125"/>
        <end position="260"/>
    </location>
</feature>
<evidence type="ECO:0000313" key="2">
    <source>
        <dbReference type="EMBL" id="RLV47773.1"/>
    </source>
</evidence>
<name>A0A3L8NYX5_9ACTN</name>
<evidence type="ECO:0000259" key="1">
    <source>
        <dbReference type="PROSITE" id="PS51186"/>
    </source>
</evidence>
<dbReference type="Pfam" id="PF00583">
    <property type="entry name" value="Acetyltransf_1"/>
    <property type="match status" value="1"/>
</dbReference>
<dbReference type="RefSeq" id="WP_121807280.1">
    <property type="nucleotide sequence ID" value="NZ_RDBE01000010.1"/>
</dbReference>
<comment type="caution">
    <text evidence="2">The sequence shown here is derived from an EMBL/GenBank/DDBJ whole genome shotgun (WGS) entry which is preliminary data.</text>
</comment>
<dbReference type="EMBL" id="RDBE01000010">
    <property type="protein sequence ID" value="RLV47773.1"/>
    <property type="molecule type" value="Genomic_DNA"/>
</dbReference>
<dbReference type="SUPFAM" id="SSF55729">
    <property type="entry name" value="Acyl-CoA N-acyltransferases (Nat)"/>
    <property type="match status" value="1"/>
</dbReference>
<dbReference type="PROSITE" id="PS51186">
    <property type="entry name" value="GNAT"/>
    <property type="match status" value="1"/>
</dbReference>